<feature type="domain" description="DUF7159" evidence="3">
    <location>
        <begin position="2"/>
        <end position="237"/>
    </location>
</feature>
<dbReference type="Proteomes" id="UP000466894">
    <property type="component" value="Chromosome"/>
</dbReference>
<protein>
    <recommendedName>
        <fullName evidence="3">DUF7159 domain-containing protein</fullName>
    </recommendedName>
</protein>
<proteinExistence type="predicted"/>
<keyword evidence="2" id="KW-1133">Transmembrane helix</keyword>
<feature type="compositionally biased region" description="Low complexity" evidence="1">
    <location>
        <begin position="400"/>
        <end position="411"/>
    </location>
</feature>
<evidence type="ECO:0000313" key="4">
    <source>
        <dbReference type="EMBL" id="BBY06753.1"/>
    </source>
</evidence>
<evidence type="ECO:0000256" key="1">
    <source>
        <dbReference type="SAM" id="MobiDB-lite"/>
    </source>
</evidence>
<dbReference type="RefSeq" id="WP_163748021.1">
    <property type="nucleotide sequence ID" value="NZ_AP022583.1"/>
</dbReference>
<feature type="compositionally biased region" description="Pro residues" evidence="1">
    <location>
        <begin position="412"/>
        <end position="452"/>
    </location>
</feature>
<dbReference type="KEGG" id="mnv:MNVI_20710"/>
<dbReference type="Pfam" id="PF23717">
    <property type="entry name" value="DUF7159"/>
    <property type="match status" value="1"/>
</dbReference>
<evidence type="ECO:0000256" key="2">
    <source>
        <dbReference type="SAM" id="Phobius"/>
    </source>
</evidence>
<keyword evidence="2" id="KW-0472">Membrane</keyword>
<name>A0A7I7PDR0_9MYCO</name>
<reference evidence="4 5" key="1">
    <citation type="journal article" date="2019" name="Emerg. Microbes Infect.">
        <title>Comprehensive subspecies identification of 175 nontuberculous mycobacteria species based on 7547 genomic profiles.</title>
        <authorList>
            <person name="Matsumoto Y."/>
            <person name="Kinjo T."/>
            <person name="Motooka D."/>
            <person name="Nabeya D."/>
            <person name="Jung N."/>
            <person name="Uechi K."/>
            <person name="Horii T."/>
            <person name="Iida T."/>
            <person name="Fujita J."/>
            <person name="Nakamura S."/>
        </authorList>
    </citation>
    <scope>NUCLEOTIDE SEQUENCE [LARGE SCALE GENOMIC DNA]</scope>
    <source>
        <strain evidence="4 5">JCM 16367</strain>
    </source>
</reference>
<dbReference type="AlphaFoldDB" id="A0A7I7PDR0"/>
<gene>
    <name evidence="4" type="ORF">MNVI_20710</name>
</gene>
<feature type="region of interest" description="Disordered" evidence="1">
    <location>
        <begin position="321"/>
        <end position="454"/>
    </location>
</feature>
<keyword evidence="2" id="KW-0812">Transmembrane</keyword>
<evidence type="ECO:0000313" key="5">
    <source>
        <dbReference type="Proteomes" id="UP000466894"/>
    </source>
</evidence>
<accession>A0A7I7PDR0</accession>
<sequence>MDIVLGVSMAPTTVRMVLIEGQNADGVTVEEDSFDVAGNGDSATSAAIGAILGTREAAVEAGYQLMSTGVTWTDPGDAPALRDALAAQQIQNVMLVAPLLAAAALAQTVGSALAYRHIALLYMEPNSATLAVVDCADGSIVDLHRRLVNNVWDDGDTAALSADAAELTSMVSGLESWGSRPDGVFIVGCGVDVVPIKPRVEEATTLPVTAPEEPDMALARGAALASANAPLFASSTAALAYAQDPGTGEVDRYAVAPTYLDVSGHAGLSSAALAYSALPEDDGEPGQRPRRPILLVGSALAAVLLIGVVALIVSLVADVRPTVGQRPNPGGNVVLPTEQAPAPPHAQPPAPAASSPPPAAPPPAASPEPAAPPPPATAAPAPPPETIPEPAPVVAPNPAPVQRAPTRQAPAYQPPAAPAPQPAPEAPPPAPAAPPPPPPAAPPPPPPAPAMPPMTAYLHLPFVTVPIPINPPPPPAPPPGP</sequence>
<evidence type="ECO:0000259" key="3">
    <source>
        <dbReference type="Pfam" id="PF23717"/>
    </source>
</evidence>
<feature type="transmembrane region" description="Helical" evidence="2">
    <location>
        <begin position="293"/>
        <end position="317"/>
    </location>
</feature>
<feature type="compositionally biased region" description="Pro residues" evidence="1">
    <location>
        <begin position="341"/>
        <end position="399"/>
    </location>
</feature>
<organism evidence="4 5">
    <name type="scientific">Mycobacterium noviomagense</name>
    <dbReference type="NCBI Taxonomy" id="459858"/>
    <lineage>
        <taxon>Bacteria</taxon>
        <taxon>Bacillati</taxon>
        <taxon>Actinomycetota</taxon>
        <taxon>Actinomycetes</taxon>
        <taxon>Mycobacteriales</taxon>
        <taxon>Mycobacteriaceae</taxon>
        <taxon>Mycobacterium</taxon>
    </lineage>
</organism>
<dbReference type="EMBL" id="AP022583">
    <property type="protein sequence ID" value="BBY06753.1"/>
    <property type="molecule type" value="Genomic_DNA"/>
</dbReference>
<dbReference type="InterPro" id="IPR055583">
    <property type="entry name" value="DUF7159"/>
</dbReference>